<comment type="caution">
    <text evidence="1">The sequence shown here is derived from an EMBL/GenBank/DDBJ whole genome shotgun (WGS) entry which is preliminary data.</text>
</comment>
<organism evidence="1 2">
    <name type="scientific">Hibiscus sabdariffa</name>
    <name type="common">roselle</name>
    <dbReference type="NCBI Taxonomy" id="183260"/>
    <lineage>
        <taxon>Eukaryota</taxon>
        <taxon>Viridiplantae</taxon>
        <taxon>Streptophyta</taxon>
        <taxon>Embryophyta</taxon>
        <taxon>Tracheophyta</taxon>
        <taxon>Spermatophyta</taxon>
        <taxon>Magnoliopsida</taxon>
        <taxon>eudicotyledons</taxon>
        <taxon>Gunneridae</taxon>
        <taxon>Pentapetalae</taxon>
        <taxon>rosids</taxon>
        <taxon>malvids</taxon>
        <taxon>Malvales</taxon>
        <taxon>Malvaceae</taxon>
        <taxon>Malvoideae</taxon>
        <taxon>Hibiscus</taxon>
    </lineage>
</organism>
<reference evidence="1 2" key="1">
    <citation type="journal article" date="2024" name="G3 (Bethesda)">
        <title>Genome assembly of Hibiscus sabdariffa L. provides insights into metabolisms of medicinal natural products.</title>
        <authorList>
            <person name="Kim T."/>
        </authorList>
    </citation>
    <scope>NUCLEOTIDE SEQUENCE [LARGE SCALE GENOMIC DNA]</scope>
    <source>
        <strain evidence="1">TK-2024</strain>
        <tissue evidence="1">Old leaves</tissue>
    </source>
</reference>
<dbReference type="EMBL" id="JBBPBM010000010">
    <property type="protein sequence ID" value="KAK8564989.1"/>
    <property type="molecule type" value="Genomic_DNA"/>
</dbReference>
<name>A0ABR2ESK0_9ROSI</name>
<proteinExistence type="predicted"/>
<sequence>MEHFGVHSLHPWCTSRVYSGHPMMLSLLPFSAFSLHQQCLSVALLTNHFYKMSKDAFTNTSKVAPNLASTSRCLHDQGCVQRSPLSMKNGMPLPILLFGSTSEGHSALVFRSFLQGY</sequence>
<evidence type="ECO:0000313" key="1">
    <source>
        <dbReference type="EMBL" id="KAK8564989.1"/>
    </source>
</evidence>
<evidence type="ECO:0000313" key="2">
    <source>
        <dbReference type="Proteomes" id="UP001472677"/>
    </source>
</evidence>
<accession>A0ABR2ESK0</accession>
<gene>
    <name evidence="1" type="ORF">V6N12_058565</name>
</gene>
<dbReference type="Proteomes" id="UP001472677">
    <property type="component" value="Unassembled WGS sequence"/>
</dbReference>
<keyword evidence="2" id="KW-1185">Reference proteome</keyword>
<protein>
    <submittedName>
        <fullName evidence="1">Uncharacterized protein</fullName>
    </submittedName>
</protein>